<proteinExistence type="predicted"/>
<name>A0ABQ2A9Q8_9BACT</name>
<dbReference type="RefSeq" id="WP_188562989.1">
    <property type="nucleotide sequence ID" value="NZ_BMGY01000035.1"/>
</dbReference>
<dbReference type="InterPro" id="IPR002513">
    <property type="entry name" value="Tn3_Tnp_DDE_dom"/>
</dbReference>
<feature type="domain" description="Tn3 transposase DDE" evidence="2">
    <location>
        <begin position="4"/>
        <end position="79"/>
    </location>
</feature>
<reference evidence="4" key="1">
    <citation type="journal article" date="2019" name="Int. J. Syst. Evol. Microbiol.">
        <title>The Global Catalogue of Microorganisms (GCM) 10K type strain sequencing project: providing services to taxonomists for standard genome sequencing and annotation.</title>
        <authorList>
            <consortium name="The Broad Institute Genomics Platform"/>
            <consortium name="The Broad Institute Genome Sequencing Center for Infectious Disease"/>
            <person name="Wu L."/>
            <person name="Ma J."/>
        </authorList>
    </citation>
    <scope>NUCLEOTIDE SEQUENCE [LARGE SCALE GENOMIC DNA]</scope>
    <source>
        <strain evidence="4">CGMCC 1.14966</strain>
    </source>
</reference>
<sequence>MRRAWLWFGSEGVSRRKQPQAQSETARCLTLLTNCVLLWNTVYRQEVLRQRQAGGCPVNEAHSEYLSPSRCEHINRLGKHSFTNPAQLDPSHRRPLRHSGD</sequence>
<dbReference type="Proteomes" id="UP000637774">
    <property type="component" value="Unassembled WGS sequence"/>
</dbReference>
<organism evidence="3 4">
    <name type="scientific">Hymenobacter frigidus</name>
    <dbReference type="NCBI Taxonomy" id="1524095"/>
    <lineage>
        <taxon>Bacteria</taxon>
        <taxon>Pseudomonadati</taxon>
        <taxon>Bacteroidota</taxon>
        <taxon>Cytophagia</taxon>
        <taxon>Cytophagales</taxon>
        <taxon>Hymenobacteraceae</taxon>
        <taxon>Hymenobacter</taxon>
    </lineage>
</organism>
<evidence type="ECO:0000259" key="2">
    <source>
        <dbReference type="Pfam" id="PF01526"/>
    </source>
</evidence>
<evidence type="ECO:0000313" key="4">
    <source>
        <dbReference type="Proteomes" id="UP000637774"/>
    </source>
</evidence>
<protein>
    <recommendedName>
        <fullName evidence="2">Tn3 transposase DDE domain-containing protein</fullName>
    </recommendedName>
</protein>
<evidence type="ECO:0000256" key="1">
    <source>
        <dbReference type="SAM" id="MobiDB-lite"/>
    </source>
</evidence>
<gene>
    <name evidence="3" type="ORF">GCM10011495_30810</name>
</gene>
<dbReference type="Pfam" id="PF01526">
    <property type="entry name" value="DDE_Tnp_Tn3"/>
    <property type="match status" value="1"/>
</dbReference>
<dbReference type="EMBL" id="BMGY01000035">
    <property type="protein sequence ID" value="GGH88772.1"/>
    <property type="molecule type" value="Genomic_DNA"/>
</dbReference>
<keyword evidence="4" id="KW-1185">Reference proteome</keyword>
<evidence type="ECO:0000313" key="3">
    <source>
        <dbReference type="EMBL" id="GGH88772.1"/>
    </source>
</evidence>
<feature type="region of interest" description="Disordered" evidence="1">
    <location>
        <begin position="81"/>
        <end position="101"/>
    </location>
</feature>
<comment type="caution">
    <text evidence="3">The sequence shown here is derived from an EMBL/GenBank/DDBJ whole genome shotgun (WGS) entry which is preliminary data.</text>
</comment>
<accession>A0ABQ2A9Q8</accession>